<dbReference type="InterPro" id="IPR029787">
    <property type="entry name" value="Nucleotide_cyclase"/>
</dbReference>
<evidence type="ECO:0000256" key="1">
    <source>
        <dbReference type="ARBA" id="ARBA00012528"/>
    </source>
</evidence>
<gene>
    <name evidence="3" type="ORF">SAMN06296065_1307</name>
</gene>
<dbReference type="NCBIfam" id="TIGR00254">
    <property type="entry name" value="GGDEF"/>
    <property type="match status" value="1"/>
</dbReference>
<evidence type="ECO:0000313" key="4">
    <source>
        <dbReference type="Proteomes" id="UP001157910"/>
    </source>
</evidence>
<dbReference type="CDD" id="cd01949">
    <property type="entry name" value="GGDEF"/>
    <property type="match status" value="1"/>
</dbReference>
<dbReference type="InterPro" id="IPR029016">
    <property type="entry name" value="GAF-like_dom_sf"/>
</dbReference>
<comment type="caution">
    <text evidence="3">The sequence shown here is derived from an EMBL/GenBank/DDBJ whole genome shotgun (WGS) entry which is preliminary data.</text>
</comment>
<protein>
    <recommendedName>
        <fullName evidence="1">diguanylate cyclase</fullName>
        <ecNumber evidence="1">2.7.7.65</ecNumber>
    </recommendedName>
</protein>
<evidence type="ECO:0000259" key="2">
    <source>
        <dbReference type="PROSITE" id="PS50887"/>
    </source>
</evidence>
<dbReference type="Pfam" id="PF00990">
    <property type="entry name" value="GGDEF"/>
    <property type="match status" value="1"/>
</dbReference>
<sequence length="331" mass="37060">MTEPPLAEHENERLAALYRLDILDTPPEEPFEHVIALVRSVLDVPMAAVSLVDKDRQWFKAQEGLNASETDRSVSFCTHTIAKDEPFSVPDALEDPRFSTNSLVTGEPGIRSYAGVPLRTHDGFAVGALCAMDRKPRRFTDAEMEMLANFARIVENEFALRRMAEQDSMTGALTRRAFWDQVRHEMQRYKRHGRPCSLVLGDLDHFKHVNDTYGHPAGDAVLTEVPSLVLATKRTMDVLGRLGGEEFALLLPDTEESDGFRAVERFRKLLAGHEIVLPSGETLRVTASFGIAGLTPDILTVEAWMKRADEALYRAKRAGRNRCECAADEPR</sequence>
<dbReference type="SUPFAM" id="SSF55781">
    <property type="entry name" value="GAF domain-like"/>
    <property type="match status" value="1"/>
</dbReference>
<dbReference type="Proteomes" id="UP001157910">
    <property type="component" value="Unassembled WGS sequence"/>
</dbReference>
<dbReference type="RefSeq" id="WP_283407250.1">
    <property type="nucleotide sequence ID" value="NZ_FXUI01000030.1"/>
</dbReference>
<dbReference type="EC" id="2.7.7.65" evidence="1"/>
<keyword evidence="4" id="KW-1185">Reference proteome</keyword>
<dbReference type="PANTHER" id="PTHR45138:SF24">
    <property type="entry name" value="DIGUANYLATE CYCLASE DGCC-RELATED"/>
    <property type="match status" value="1"/>
</dbReference>
<dbReference type="InterPro" id="IPR050469">
    <property type="entry name" value="Diguanylate_Cyclase"/>
</dbReference>
<dbReference type="Gene3D" id="3.30.450.40">
    <property type="match status" value="1"/>
</dbReference>
<organism evidence="3 4">
    <name type="scientific">Novosphingobium panipatense</name>
    <dbReference type="NCBI Taxonomy" id="428991"/>
    <lineage>
        <taxon>Bacteria</taxon>
        <taxon>Pseudomonadati</taxon>
        <taxon>Pseudomonadota</taxon>
        <taxon>Alphaproteobacteria</taxon>
        <taxon>Sphingomonadales</taxon>
        <taxon>Sphingomonadaceae</taxon>
        <taxon>Novosphingobium</taxon>
    </lineage>
</organism>
<feature type="domain" description="GGDEF" evidence="2">
    <location>
        <begin position="194"/>
        <end position="328"/>
    </location>
</feature>
<proteinExistence type="predicted"/>
<name>A0ABY1QYG2_9SPHN</name>
<dbReference type="SUPFAM" id="SSF55073">
    <property type="entry name" value="Nucleotide cyclase"/>
    <property type="match status" value="1"/>
</dbReference>
<accession>A0ABY1QYG2</accession>
<dbReference type="PANTHER" id="PTHR45138">
    <property type="entry name" value="REGULATORY COMPONENTS OF SENSORY TRANSDUCTION SYSTEM"/>
    <property type="match status" value="1"/>
</dbReference>
<dbReference type="Pfam" id="PF01590">
    <property type="entry name" value="GAF"/>
    <property type="match status" value="1"/>
</dbReference>
<dbReference type="InterPro" id="IPR003018">
    <property type="entry name" value="GAF"/>
</dbReference>
<evidence type="ECO:0000313" key="3">
    <source>
        <dbReference type="EMBL" id="SMP82852.1"/>
    </source>
</evidence>
<dbReference type="InterPro" id="IPR000160">
    <property type="entry name" value="GGDEF_dom"/>
</dbReference>
<dbReference type="InterPro" id="IPR043128">
    <property type="entry name" value="Rev_trsase/Diguanyl_cyclase"/>
</dbReference>
<dbReference type="Gene3D" id="3.30.70.270">
    <property type="match status" value="1"/>
</dbReference>
<dbReference type="PROSITE" id="PS50887">
    <property type="entry name" value="GGDEF"/>
    <property type="match status" value="1"/>
</dbReference>
<dbReference type="SMART" id="SM00065">
    <property type="entry name" value="GAF"/>
    <property type="match status" value="1"/>
</dbReference>
<dbReference type="SMART" id="SM00267">
    <property type="entry name" value="GGDEF"/>
    <property type="match status" value="1"/>
</dbReference>
<dbReference type="EMBL" id="FXUI01000030">
    <property type="protein sequence ID" value="SMP82852.1"/>
    <property type="molecule type" value="Genomic_DNA"/>
</dbReference>
<reference evidence="3 4" key="1">
    <citation type="submission" date="2017-05" db="EMBL/GenBank/DDBJ databases">
        <authorList>
            <person name="Varghese N."/>
            <person name="Submissions S."/>
        </authorList>
    </citation>
    <scope>NUCLEOTIDE SEQUENCE [LARGE SCALE GENOMIC DNA]</scope>
    <source>
        <strain evidence="3 4">SM16</strain>
    </source>
</reference>